<accession>A0ABS7TWN0</accession>
<gene>
    <name evidence="1" type="ORF">K7C98_25770</name>
</gene>
<name>A0ABS7TWN0_9BACT</name>
<comment type="caution">
    <text evidence="1">The sequence shown here is derived from an EMBL/GenBank/DDBJ whole genome shotgun (WGS) entry which is preliminary data.</text>
</comment>
<protein>
    <submittedName>
        <fullName evidence="1">Uncharacterized protein</fullName>
    </submittedName>
</protein>
<evidence type="ECO:0000313" key="2">
    <source>
        <dbReference type="Proteomes" id="UP001139031"/>
    </source>
</evidence>
<keyword evidence="2" id="KW-1185">Reference proteome</keyword>
<dbReference type="Proteomes" id="UP001139031">
    <property type="component" value="Unassembled WGS sequence"/>
</dbReference>
<evidence type="ECO:0000313" key="1">
    <source>
        <dbReference type="EMBL" id="MBZ5712664.1"/>
    </source>
</evidence>
<dbReference type="RefSeq" id="WP_224194420.1">
    <property type="nucleotide sequence ID" value="NZ_JAIRAU010000034.1"/>
</dbReference>
<organism evidence="1 2">
    <name type="scientific">Nannocystis pusilla</name>
    <dbReference type="NCBI Taxonomy" id="889268"/>
    <lineage>
        <taxon>Bacteria</taxon>
        <taxon>Pseudomonadati</taxon>
        <taxon>Myxococcota</taxon>
        <taxon>Polyangia</taxon>
        <taxon>Nannocystales</taxon>
        <taxon>Nannocystaceae</taxon>
        <taxon>Nannocystis</taxon>
    </lineage>
</organism>
<dbReference type="EMBL" id="JAIRAU010000034">
    <property type="protein sequence ID" value="MBZ5712664.1"/>
    <property type="molecule type" value="Genomic_DNA"/>
</dbReference>
<reference evidence="1" key="1">
    <citation type="submission" date="2021-08" db="EMBL/GenBank/DDBJ databases">
        <authorList>
            <person name="Stevens D.C."/>
        </authorList>
    </citation>
    <scope>NUCLEOTIDE SEQUENCE</scope>
    <source>
        <strain evidence="1">DSM 53165</strain>
    </source>
</reference>
<sequence length="54" mass="5769">MAAGRAVRHLGPAEIFSGSSRECQAFGLSPIAISMRDLQETIEACEISMVSDVE</sequence>
<proteinExistence type="predicted"/>